<evidence type="ECO:0000313" key="1">
    <source>
        <dbReference type="EMBL" id="PWE16955.1"/>
    </source>
</evidence>
<dbReference type="InterPro" id="IPR013078">
    <property type="entry name" value="His_Pase_superF_clade-1"/>
</dbReference>
<reference evidence="2" key="1">
    <citation type="submission" date="2018-05" db="EMBL/GenBank/DDBJ databases">
        <authorList>
            <person name="Liu B.-T."/>
        </authorList>
    </citation>
    <scope>NUCLEOTIDE SEQUENCE [LARGE SCALE GENOMIC DNA]</scope>
    <source>
        <strain evidence="2">WD6-1</strain>
    </source>
</reference>
<sequence length="200" mass="22500">MTDMRRQDTPGFITIVRHGEPDADRRQRVDWRGYERWWADYEERGLRDGQAPPPALLAQAEQAVHLFSSPAPRALETAQACAGGKPIEVDSVFVEAALPPPPFPGRMSARTWGVPARCAWWLGFARGKESRGQAERRAAQAADRLVEAARTGPVMLFAHGWFNRMLRPALKRRGYACVRDGGDVYWSWRRYEPKAAARGG</sequence>
<name>A0A2U2BSF5_9PROT</name>
<dbReference type="Gene3D" id="3.40.50.1240">
    <property type="entry name" value="Phosphoglycerate mutase-like"/>
    <property type="match status" value="1"/>
</dbReference>
<dbReference type="SUPFAM" id="SSF53254">
    <property type="entry name" value="Phosphoglycerate mutase-like"/>
    <property type="match status" value="1"/>
</dbReference>
<dbReference type="EMBL" id="QEXV01000004">
    <property type="protein sequence ID" value="PWE16955.1"/>
    <property type="molecule type" value="Genomic_DNA"/>
</dbReference>
<dbReference type="OrthoDB" id="7200944at2"/>
<dbReference type="Pfam" id="PF00300">
    <property type="entry name" value="His_Phos_1"/>
    <property type="match status" value="1"/>
</dbReference>
<dbReference type="RefSeq" id="WP_109253179.1">
    <property type="nucleotide sequence ID" value="NZ_QEXV01000004.1"/>
</dbReference>
<dbReference type="InterPro" id="IPR029033">
    <property type="entry name" value="His_PPase_superfam"/>
</dbReference>
<evidence type="ECO:0000313" key="2">
    <source>
        <dbReference type="Proteomes" id="UP000245168"/>
    </source>
</evidence>
<organism evidence="1 2">
    <name type="scientific">Marinicauda salina</name>
    <dbReference type="NCBI Taxonomy" id="2135793"/>
    <lineage>
        <taxon>Bacteria</taxon>
        <taxon>Pseudomonadati</taxon>
        <taxon>Pseudomonadota</taxon>
        <taxon>Alphaproteobacteria</taxon>
        <taxon>Maricaulales</taxon>
        <taxon>Maricaulaceae</taxon>
        <taxon>Marinicauda</taxon>
    </lineage>
</organism>
<gene>
    <name evidence="1" type="ORF">DDZ18_09610</name>
</gene>
<dbReference type="AlphaFoldDB" id="A0A2U2BSF5"/>
<dbReference type="SMART" id="SM00855">
    <property type="entry name" value="PGAM"/>
    <property type="match status" value="1"/>
</dbReference>
<dbReference type="Proteomes" id="UP000245168">
    <property type="component" value="Unassembled WGS sequence"/>
</dbReference>
<keyword evidence="2" id="KW-1185">Reference proteome</keyword>
<comment type="caution">
    <text evidence="1">The sequence shown here is derived from an EMBL/GenBank/DDBJ whole genome shotgun (WGS) entry which is preliminary data.</text>
</comment>
<accession>A0A2U2BSF5</accession>
<proteinExistence type="predicted"/>
<protein>
    <submittedName>
        <fullName evidence="1">Histidine phosphatase family protein</fullName>
    </submittedName>
</protein>